<evidence type="ECO:0000256" key="2">
    <source>
        <dbReference type="ARBA" id="ARBA00006677"/>
    </source>
</evidence>
<sequence length="215" mass="23629">MFGDLGLSLVAECRSSEATGTIRPYNDELVRMVMLETRQLQEIINTLLSNVPGGADEADRNPALAAQLVTHHLSALRNKRCLLAYHRFRMQWLQRRLWSTGGTLDLVLNDDQGGSQGLRHKLSPAELSSLRSYAALVTSFKGEYLDVMDICASLSSDAAGPGPPKELMVTVVAQVDAADVMTEGGTLNLRKGEPMRVRRSEIEPLLLRGWVAILD</sequence>
<evidence type="ECO:0000256" key="6">
    <source>
        <dbReference type="RuleBase" id="RU368085"/>
    </source>
</evidence>
<dbReference type="RefSeq" id="XP_013240712.1">
    <property type="nucleotide sequence ID" value="XM_013385258.1"/>
</dbReference>
<keyword evidence="5 6" id="KW-0539">Nucleus</keyword>
<comment type="subunit">
    <text evidence="6">Component of the GINS complex.</text>
</comment>
<feature type="domain" description="GINS subunit" evidence="7">
    <location>
        <begin position="61"/>
        <end position="143"/>
    </location>
</feature>
<proteinExistence type="inferred from homology"/>
<name>A0A066VIP4_TILAU</name>
<dbReference type="InterPro" id="IPR005339">
    <property type="entry name" value="GINS_Psf1"/>
</dbReference>
<dbReference type="PANTHER" id="PTHR12914:SF2">
    <property type="entry name" value="DNA REPLICATION COMPLEX GINS PROTEIN PSF1"/>
    <property type="match status" value="1"/>
</dbReference>
<dbReference type="SUPFAM" id="SSF158573">
    <property type="entry name" value="GINS helical bundle-like"/>
    <property type="match status" value="1"/>
</dbReference>
<dbReference type="InterPro" id="IPR021151">
    <property type="entry name" value="GINS_A"/>
</dbReference>
<accession>A0A066VIP4</accession>
<organism evidence="8 9">
    <name type="scientific">Tilletiaria anomala (strain ATCC 24038 / CBS 436.72 / UBC 951)</name>
    <dbReference type="NCBI Taxonomy" id="1037660"/>
    <lineage>
        <taxon>Eukaryota</taxon>
        <taxon>Fungi</taxon>
        <taxon>Dikarya</taxon>
        <taxon>Basidiomycota</taxon>
        <taxon>Ustilaginomycotina</taxon>
        <taxon>Exobasidiomycetes</taxon>
        <taxon>Georgefischeriales</taxon>
        <taxon>Tilletiariaceae</taxon>
        <taxon>Tilletiaria</taxon>
    </lineage>
</organism>
<protein>
    <recommendedName>
        <fullName evidence="3 6">DNA replication complex GINS protein PSF1</fullName>
    </recommendedName>
</protein>
<evidence type="ECO:0000256" key="4">
    <source>
        <dbReference type="ARBA" id="ARBA00022705"/>
    </source>
</evidence>
<dbReference type="GO" id="GO:0000811">
    <property type="term" value="C:GINS complex"/>
    <property type="evidence" value="ECO:0007669"/>
    <property type="project" value="UniProtKB-UniRule"/>
</dbReference>
<gene>
    <name evidence="8" type="ORF">K437DRAFT_259393</name>
</gene>
<dbReference type="OMA" id="MFCEKAT"/>
<reference evidence="8 9" key="1">
    <citation type="submission" date="2014-05" db="EMBL/GenBank/DDBJ databases">
        <title>Draft genome sequence of a rare smut relative, Tilletiaria anomala UBC 951.</title>
        <authorList>
            <consortium name="DOE Joint Genome Institute"/>
            <person name="Toome M."/>
            <person name="Kuo A."/>
            <person name="Henrissat B."/>
            <person name="Lipzen A."/>
            <person name="Tritt A."/>
            <person name="Yoshinaga Y."/>
            <person name="Zane M."/>
            <person name="Barry K."/>
            <person name="Grigoriev I.V."/>
            <person name="Spatafora J.W."/>
            <person name="Aimea M.C."/>
        </authorList>
    </citation>
    <scope>NUCLEOTIDE SEQUENCE [LARGE SCALE GENOMIC DNA]</scope>
    <source>
        <strain evidence="8 9">UBC 951</strain>
    </source>
</reference>
<evidence type="ECO:0000256" key="5">
    <source>
        <dbReference type="ARBA" id="ARBA00023242"/>
    </source>
</evidence>
<comment type="caution">
    <text evidence="8">The sequence shown here is derived from an EMBL/GenBank/DDBJ whole genome shotgun (WGS) entry which is preliminary data.</text>
</comment>
<dbReference type="InterPro" id="IPR036224">
    <property type="entry name" value="GINS_bundle-like_dom_sf"/>
</dbReference>
<evidence type="ECO:0000259" key="7">
    <source>
        <dbReference type="Pfam" id="PF05916"/>
    </source>
</evidence>
<comment type="function">
    <text evidence="6">Required for correct functioning of the GINS complex, a complex that plays an essential role in the initiation of DNA replication, and progression of DNA replication forks. GINS complex seems to bind preferentially to single-stranded DNA.</text>
</comment>
<dbReference type="GO" id="GO:1902983">
    <property type="term" value="P:DNA strand elongation involved in mitotic DNA replication"/>
    <property type="evidence" value="ECO:0007669"/>
    <property type="project" value="TreeGrafter"/>
</dbReference>
<evidence type="ECO:0000313" key="8">
    <source>
        <dbReference type="EMBL" id="KDN38445.1"/>
    </source>
</evidence>
<dbReference type="Proteomes" id="UP000027361">
    <property type="component" value="Unassembled WGS sequence"/>
</dbReference>
<dbReference type="EMBL" id="JMSN01000118">
    <property type="protein sequence ID" value="KDN38445.1"/>
    <property type="molecule type" value="Genomic_DNA"/>
</dbReference>
<dbReference type="CDD" id="cd11710">
    <property type="entry name" value="GINS_A_psf1"/>
    <property type="match status" value="1"/>
</dbReference>
<dbReference type="InParanoid" id="A0A066VIP4"/>
<dbReference type="OrthoDB" id="10252587at2759"/>
<dbReference type="AlphaFoldDB" id="A0A066VIP4"/>
<dbReference type="GeneID" id="25265259"/>
<dbReference type="STRING" id="1037660.A0A066VIP4"/>
<keyword evidence="4 6" id="KW-0235">DNA replication</keyword>
<evidence type="ECO:0000256" key="3">
    <source>
        <dbReference type="ARBA" id="ARBA00015143"/>
    </source>
</evidence>
<keyword evidence="9" id="KW-1185">Reference proteome</keyword>
<comment type="similarity">
    <text evidence="2 6">Belongs to the GINS1/PSF1 family.</text>
</comment>
<comment type="subcellular location">
    <subcellularLocation>
        <location evidence="1 6">Nucleus</location>
    </subcellularLocation>
</comment>
<dbReference type="FunCoup" id="A0A066VIP4">
    <property type="interactions" value="181"/>
</dbReference>
<dbReference type="Gene3D" id="1.20.58.1030">
    <property type="match status" value="1"/>
</dbReference>
<dbReference type="Pfam" id="PF05916">
    <property type="entry name" value="Sld5"/>
    <property type="match status" value="1"/>
</dbReference>
<evidence type="ECO:0000256" key="1">
    <source>
        <dbReference type="ARBA" id="ARBA00004123"/>
    </source>
</evidence>
<dbReference type="PANTHER" id="PTHR12914">
    <property type="entry name" value="PARTNER OF SLD5"/>
    <property type="match status" value="1"/>
</dbReference>
<evidence type="ECO:0000313" key="9">
    <source>
        <dbReference type="Proteomes" id="UP000027361"/>
    </source>
</evidence>
<dbReference type="HOGENOM" id="CLU_079191_0_0_1"/>